<dbReference type="EMBL" id="WHVB01000005">
    <property type="protein sequence ID" value="KAF8482552.1"/>
    <property type="molecule type" value="Genomic_DNA"/>
</dbReference>
<keyword evidence="5 7" id="KW-0539">Nucleus</keyword>
<reference evidence="11" key="1">
    <citation type="submission" date="2019-10" db="EMBL/GenBank/DDBJ databases">
        <authorList>
            <consortium name="DOE Joint Genome Institute"/>
            <person name="Kuo A."/>
            <person name="Miyauchi S."/>
            <person name="Kiss E."/>
            <person name="Drula E."/>
            <person name="Kohler A."/>
            <person name="Sanchez-Garcia M."/>
            <person name="Andreopoulos B."/>
            <person name="Barry K.W."/>
            <person name="Bonito G."/>
            <person name="Buee M."/>
            <person name="Carver A."/>
            <person name="Chen C."/>
            <person name="Cichocki N."/>
            <person name="Clum A."/>
            <person name="Culley D."/>
            <person name="Crous P.W."/>
            <person name="Fauchery L."/>
            <person name="Girlanda M."/>
            <person name="Hayes R."/>
            <person name="Keri Z."/>
            <person name="LaButti K."/>
            <person name="Lipzen A."/>
            <person name="Lombard V."/>
            <person name="Magnuson J."/>
            <person name="Maillard F."/>
            <person name="Morin E."/>
            <person name="Murat C."/>
            <person name="Nolan M."/>
            <person name="Ohm R."/>
            <person name="Pangilinan J."/>
            <person name="Pereira M."/>
            <person name="Perotto S."/>
            <person name="Peter M."/>
            <person name="Riley R."/>
            <person name="Sitrit Y."/>
            <person name="Stielow B."/>
            <person name="Szollosi G."/>
            <person name="Zifcakova L."/>
            <person name="Stursova M."/>
            <person name="Spatafora J.W."/>
            <person name="Tedersoo L."/>
            <person name="Vaario L.-M."/>
            <person name="Yamada A."/>
            <person name="Yan M."/>
            <person name="Wang P."/>
            <person name="Xu J."/>
            <person name="Bruns T."/>
            <person name="Baldrian P."/>
            <person name="Vilgalys R."/>
            <person name="Henrissat B."/>
            <person name="Grigoriev I.V."/>
            <person name="Hibbett D."/>
            <person name="Nagy L.G."/>
            <person name="Martin F.M."/>
        </authorList>
    </citation>
    <scope>NUCLEOTIDE SEQUENCE</scope>
    <source>
        <strain evidence="11">Prilba</strain>
    </source>
</reference>
<sequence>MDLDDWNSPTTKLLTLLNVSAAKSLKRKVFDQQGSPTRKQKLNKRRVEIVSPDSLPDSAAQVNDEMETTEPEVGEAEQGDSSGDVGVNEAADLSDTEESTYERHFGTAPPLLNKPAIESVNKCLWSITNSNFPKLGCVAISKVEGLTSSGKMEAGSSQIFPRLRAPFVTRQASLSPDLRLLQDEILSVLASYRDFYHTHALQDTAPVLRDSISLHILDHITKKRRRVLKNNERLAHATKAGNPAPEDVQDQGFTRPSILILLPFRSSAMSWLESLTAHTPPPSFQIENMTRFRKEFGLPEGVVDKFASAEPDAYPRDHVETFEGNSDDDFRVGLKLTRKSVRLFTEFYGSDIIMASPLGLRMSIEKEKNFDFLSSIEILVVDQLDSLTMQNWEHTQFVFSHLNQLPKESHDTDFSRIKPWYLDGHSAYLRQTVLLSAYEAPEIRSLFNQSLKNLGGRVRTFRRWAPVQVPEGLDQNFIEFDCSSAKDELDKRFSHFTNQLLPPVLKSAVQSANTVIFVPSSLDFIRIQNHFRRQQLSFTVLSEYSTNQDISRARQAFFSGKKSFLIITERFHFYRRYKIRGIRNLIFFGPPDHAAFYTEFLSYPFLDDGVEPSDVTCRVLYSRYDWFRMERIAGTKGVSQLITSSGP</sequence>
<reference evidence="11" key="2">
    <citation type="journal article" date="2020" name="Nat. Commun.">
        <title>Large-scale genome sequencing of mycorrhizal fungi provides insights into the early evolution of symbiotic traits.</title>
        <authorList>
            <person name="Miyauchi S."/>
            <person name="Kiss E."/>
            <person name="Kuo A."/>
            <person name="Drula E."/>
            <person name="Kohler A."/>
            <person name="Sanchez-Garcia M."/>
            <person name="Morin E."/>
            <person name="Andreopoulos B."/>
            <person name="Barry K.W."/>
            <person name="Bonito G."/>
            <person name="Buee M."/>
            <person name="Carver A."/>
            <person name="Chen C."/>
            <person name="Cichocki N."/>
            <person name="Clum A."/>
            <person name="Culley D."/>
            <person name="Crous P.W."/>
            <person name="Fauchery L."/>
            <person name="Girlanda M."/>
            <person name="Hayes R.D."/>
            <person name="Keri Z."/>
            <person name="LaButti K."/>
            <person name="Lipzen A."/>
            <person name="Lombard V."/>
            <person name="Magnuson J."/>
            <person name="Maillard F."/>
            <person name="Murat C."/>
            <person name="Nolan M."/>
            <person name="Ohm R.A."/>
            <person name="Pangilinan J."/>
            <person name="Pereira M.F."/>
            <person name="Perotto S."/>
            <person name="Peter M."/>
            <person name="Pfister S."/>
            <person name="Riley R."/>
            <person name="Sitrit Y."/>
            <person name="Stielow J.B."/>
            <person name="Szollosi G."/>
            <person name="Zifcakova L."/>
            <person name="Stursova M."/>
            <person name="Spatafora J.W."/>
            <person name="Tedersoo L."/>
            <person name="Vaario L.M."/>
            <person name="Yamada A."/>
            <person name="Yan M."/>
            <person name="Wang P."/>
            <person name="Xu J."/>
            <person name="Bruns T."/>
            <person name="Baldrian P."/>
            <person name="Vilgalys R."/>
            <person name="Dunand C."/>
            <person name="Henrissat B."/>
            <person name="Grigoriev I.V."/>
            <person name="Hibbett D."/>
            <person name="Nagy L.G."/>
            <person name="Martin F.M."/>
        </authorList>
    </citation>
    <scope>NUCLEOTIDE SEQUENCE</scope>
    <source>
        <strain evidence="11">Prilba</strain>
    </source>
</reference>
<evidence type="ECO:0000259" key="9">
    <source>
        <dbReference type="Pfam" id="PF06862"/>
    </source>
</evidence>
<dbReference type="InterPro" id="IPR053939">
    <property type="entry name" value="UTP25_C"/>
</dbReference>
<feature type="region of interest" description="Disordered" evidence="8">
    <location>
        <begin position="30"/>
        <end position="107"/>
    </location>
</feature>
<evidence type="ECO:0000256" key="6">
    <source>
        <dbReference type="ARBA" id="ARBA00023274"/>
    </source>
</evidence>
<dbReference type="AlphaFoldDB" id="A0A9P5MZL7"/>
<evidence type="ECO:0000256" key="8">
    <source>
        <dbReference type="SAM" id="MobiDB-lite"/>
    </source>
</evidence>
<dbReference type="Proteomes" id="UP000759537">
    <property type="component" value="Unassembled WGS sequence"/>
</dbReference>
<feature type="domain" description="UTP25 C-terminal" evidence="9">
    <location>
        <begin position="470"/>
        <end position="645"/>
    </location>
</feature>
<evidence type="ECO:0000313" key="11">
    <source>
        <dbReference type="EMBL" id="KAF8482552.1"/>
    </source>
</evidence>
<evidence type="ECO:0000313" key="12">
    <source>
        <dbReference type="Proteomes" id="UP000759537"/>
    </source>
</evidence>
<proteinExistence type="inferred from homology"/>
<dbReference type="InterPro" id="IPR010678">
    <property type="entry name" value="UTP25"/>
</dbReference>
<dbReference type="GO" id="GO:0019843">
    <property type="term" value="F:rRNA binding"/>
    <property type="evidence" value="ECO:0007669"/>
    <property type="project" value="TreeGrafter"/>
</dbReference>
<evidence type="ECO:0000259" key="10">
    <source>
        <dbReference type="Pfam" id="PF22916"/>
    </source>
</evidence>
<comment type="function">
    <text evidence="1 7">DEAD-box RNA helicase-like protein required for pre-18S rRNA processing, specifically at sites A0, A1, and A2.</text>
</comment>
<dbReference type="Pfam" id="PF22916">
    <property type="entry name" value="UTP25_NTPase-like"/>
    <property type="match status" value="1"/>
</dbReference>
<keyword evidence="7" id="KW-0690">Ribosome biogenesis</keyword>
<evidence type="ECO:0000256" key="3">
    <source>
        <dbReference type="ARBA" id="ARBA00009223"/>
    </source>
</evidence>
<dbReference type="InterPro" id="IPR027417">
    <property type="entry name" value="P-loop_NTPase"/>
</dbReference>
<dbReference type="PANTHER" id="PTHR12933">
    <property type="entry name" value="ORF PROTEIN-RELATED"/>
    <property type="match status" value="1"/>
</dbReference>
<gene>
    <name evidence="11" type="ORF">DFH94DRAFT_728002</name>
</gene>
<accession>A0A9P5MZL7</accession>
<evidence type="ECO:0000256" key="7">
    <source>
        <dbReference type="RuleBase" id="RU365070"/>
    </source>
</evidence>
<dbReference type="Pfam" id="PF06862">
    <property type="entry name" value="Utp25_C"/>
    <property type="match status" value="1"/>
</dbReference>
<protein>
    <recommendedName>
        <fullName evidence="4 7">U3 small nucleolar RNA-associated protein 25</fullName>
        <shortName evidence="7">U3 snoRNA-associated protein 25</shortName>
    </recommendedName>
</protein>
<keyword evidence="7" id="KW-0698">rRNA processing</keyword>
<dbReference type="SUPFAM" id="SSF52540">
    <property type="entry name" value="P-loop containing nucleoside triphosphate hydrolases"/>
    <property type="match status" value="1"/>
</dbReference>
<keyword evidence="12" id="KW-1185">Reference proteome</keyword>
<keyword evidence="6 7" id="KW-0687">Ribonucleoprotein</keyword>
<evidence type="ECO:0000256" key="2">
    <source>
        <dbReference type="ARBA" id="ARBA00004604"/>
    </source>
</evidence>
<comment type="caution">
    <text evidence="11">The sequence shown here is derived from an EMBL/GenBank/DDBJ whole genome shotgun (WGS) entry which is preliminary data.</text>
</comment>
<organism evidence="11 12">
    <name type="scientific">Russula ochroleuca</name>
    <dbReference type="NCBI Taxonomy" id="152965"/>
    <lineage>
        <taxon>Eukaryota</taxon>
        <taxon>Fungi</taxon>
        <taxon>Dikarya</taxon>
        <taxon>Basidiomycota</taxon>
        <taxon>Agaricomycotina</taxon>
        <taxon>Agaricomycetes</taxon>
        <taxon>Russulales</taxon>
        <taxon>Russulaceae</taxon>
        <taxon>Russula</taxon>
    </lineage>
</organism>
<dbReference type="GO" id="GO:0032040">
    <property type="term" value="C:small-subunit processome"/>
    <property type="evidence" value="ECO:0007669"/>
    <property type="project" value="TreeGrafter"/>
</dbReference>
<dbReference type="Gene3D" id="3.40.50.300">
    <property type="entry name" value="P-loop containing nucleotide triphosphate hydrolases"/>
    <property type="match status" value="1"/>
</dbReference>
<comment type="similarity">
    <text evidence="3 7">Belongs to the UTP25 family.</text>
</comment>
<comment type="subunit">
    <text evidence="7">Component of the ribosomal small subunit (SSU) processome composed of at least 40 protein subunits and snoRNA U3.</text>
</comment>
<dbReference type="OrthoDB" id="10264378at2759"/>
<dbReference type="PANTHER" id="PTHR12933:SF0">
    <property type="entry name" value="U3 SMALL NUCLEOLAR RNA-ASSOCIATED PROTEIN 25 HOMOLOG"/>
    <property type="match status" value="1"/>
</dbReference>
<dbReference type="GO" id="GO:0034511">
    <property type="term" value="F:U3 snoRNA binding"/>
    <property type="evidence" value="ECO:0007669"/>
    <property type="project" value="InterPro"/>
</dbReference>
<comment type="subcellular location">
    <subcellularLocation>
        <location evidence="2 7">Nucleus</location>
        <location evidence="2 7">Nucleolus</location>
    </subcellularLocation>
</comment>
<evidence type="ECO:0000256" key="1">
    <source>
        <dbReference type="ARBA" id="ARBA00002883"/>
    </source>
</evidence>
<feature type="compositionally biased region" description="Acidic residues" evidence="8">
    <location>
        <begin position="64"/>
        <end position="78"/>
    </location>
</feature>
<evidence type="ECO:0000256" key="5">
    <source>
        <dbReference type="ARBA" id="ARBA00023242"/>
    </source>
</evidence>
<dbReference type="InterPro" id="IPR053940">
    <property type="entry name" value="UTP25_NTPase-like"/>
</dbReference>
<dbReference type="GO" id="GO:0000462">
    <property type="term" value="P:maturation of SSU-rRNA from tricistronic rRNA transcript (SSU-rRNA, 5.8S rRNA, LSU-rRNA)"/>
    <property type="evidence" value="ECO:0007669"/>
    <property type="project" value="TreeGrafter"/>
</dbReference>
<evidence type="ECO:0000256" key="4">
    <source>
        <dbReference type="ARBA" id="ARBA00015422"/>
    </source>
</evidence>
<feature type="domain" description="UTP25 NTP hydrolase-like" evidence="10">
    <location>
        <begin position="192"/>
        <end position="458"/>
    </location>
</feature>
<name>A0A9P5MZL7_9AGAM</name>